<name>A0A098B4N7_DESHA</name>
<keyword evidence="1" id="KW-0732">Signal</keyword>
<proteinExistence type="predicted"/>
<evidence type="ECO:0000256" key="1">
    <source>
        <dbReference type="SAM" id="SignalP"/>
    </source>
</evidence>
<dbReference type="PROSITE" id="PS51257">
    <property type="entry name" value="PROKAR_LIPOPROTEIN"/>
    <property type="match status" value="1"/>
</dbReference>
<accession>A0A098B4N7</accession>
<dbReference type="AlphaFoldDB" id="A0A098B4N7"/>
<organism evidence="2">
    <name type="scientific">Desulfitobacterium hafniense</name>
    <name type="common">Desulfitobacterium frappieri</name>
    <dbReference type="NCBI Taxonomy" id="49338"/>
    <lineage>
        <taxon>Bacteria</taxon>
        <taxon>Bacillati</taxon>
        <taxon>Bacillota</taxon>
        <taxon>Clostridia</taxon>
        <taxon>Eubacteriales</taxon>
        <taxon>Desulfitobacteriaceae</taxon>
        <taxon>Desulfitobacterium</taxon>
    </lineage>
</organism>
<dbReference type="RefSeq" id="WP_208925978.1">
    <property type="nucleotide sequence ID" value="NZ_LK996017.1"/>
</dbReference>
<evidence type="ECO:0000313" key="2">
    <source>
        <dbReference type="EMBL" id="CDX03330.1"/>
    </source>
</evidence>
<reference evidence="2" key="1">
    <citation type="submission" date="2014-07" db="EMBL/GenBank/DDBJ databases">
        <authorList>
            <person name="Hornung V.Bastian."/>
        </authorList>
    </citation>
    <scope>NUCLEOTIDE SEQUENCE</scope>
    <source>
        <strain evidence="2">PCE-S</strain>
    </source>
</reference>
<dbReference type="EMBL" id="LK996017">
    <property type="protein sequence ID" value="CDX03330.1"/>
    <property type="molecule type" value="Genomic_DNA"/>
</dbReference>
<feature type="chain" id="PRO_5038463850" description="Prokaryotic membrane lipoprotein lipid attachment site profile" evidence="1">
    <location>
        <begin position="19"/>
        <end position="281"/>
    </location>
</feature>
<protein>
    <recommendedName>
        <fullName evidence="3">Prokaryotic membrane lipoprotein lipid attachment site profile</fullName>
    </recommendedName>
</protein>
<feature type="signal peptide" evidence="1">
    <location>
        <begin position="1"/>
        <end position="18"/>
    </location>
</feature>
<evidence type="ECO:0008006" key="3">
    <source>
        <dbReference type="Google" id="ProtNLM"/>
    </source>
</evidence>
<sequence length="281" mass="32371">MKRLMIILLCILSFIVSGCGSTTTSENTPKAGSIENTLKQEEPEKPVIPEPYTAMIDQLKKGDLEMAEKYADLTIKDFPDSPYVYNSYLIKNGILSSKMRINNIIFACISDGIYQINSSLIEPNEIDHLEKQIDFITDRDEKFNTNIAESSNYLLTNYSEDLISGEFEMESITPPEGLSYLTDSDVHELQWFSEVGYPLPKDVDIEKTIKMYPKIFYYDLFVDGKIEYPKYFFDMGSAIRDKSLAIEVFNKVLEITENDQYNEYRIKAEELLESMQDQDSK</sequence>
<dbReference type="PATRIC" id="fig|49338.4.peg.3702"/>
<gene>
    <name evidence="2" type="ORF">DPCES_3444</name>
</gene>